<name>A0ABT2LKW4_9HYPH</name>
<evidence type="ECO:0000313" key="3">
    <source>
        <dbReference type="Proteomes" id="UP001320831"/>
    </source>
</evidence>
<keyword evidence="1" id="KW-0732">Signal</keyword>
<reference evidence="2 3" key="1">
    <citation type="submission" date="2022-09" db="EMBL/GenBank/DDBJ databases">
        <title>Chelativorans salina sp. nov., a novel slightly halophilic bacterium isolated from a saline lake sediment enrichment.</title>
        <authorList>
            <person name="Gao L."/>
            <person name="Fang B.-Z."/>
            <person name="Li W.-J."/>
        </authorList>
    </citation>
    <scope>NUCLEOTIDE SEQUENCE [LARGE SCALE GENOMIC DNA]</scope>
    <source>
        <strain evidence="2 3">EGI FJ00035</strain>
    </source>
</reference>
<dbReference type="Proteomes" id="UP001320831">
    <property type="component" value="Unassembled WGS sequence"/>
</dbReference>
<protein>
    <recommendedName>
        <fullName evidence="4">Tat pathway signal sequence domain protein</fullName>
    </recommendedName>
</protein>
<dbReference type="RefSeq" id="WP_260900671.1">
    <property type="nucleotide sequence ID" value="NZ_JAOCZP010000001.1"/>
</dbReference>
<comment type="caution">
    <text evidence="2">The sequence shown here is derived from an EMBL/GenBank/DDBJ whole genome shotgun (WGS) entry which is preliminary data.</text>
</comment>
<organism evidence="2 3">
    <name type="scientific">Chelativorans salis</name>
    <dbReference type="NCBI Taxonomy" id="2978478"/>
    <lineage>
        <taxon>Bacteria</taxon>
        <taxon>Pseudomonadati</taxon>
        <taxon>Pseudomonadota</taxon>
        <taxon>Alphaproteobacteria</taxon>
        <taxon>Hyphomicrobiales</taxon>
        <taxon>Phyllobacteriaceae</taxon>
        <taxon>Chelativorans</taxon>
    </lineage>
</organism>
<accession>A0ABT2LKW4</accession>
<keyword evidence="3" id="KW-1185">Reference proteome</keyword>
<dbReference type="EMBL" id="JAOCZP010000001">
    <property type="protein sequence ID" value="MCT7374293.1"/>
    <property type="molecule type" value="Genomic_DNA"/>
</dbReference>
<dbReference type="PROSITE" id="PS51318">
    <property type="entry name" value="TAT"/>
    <property type="match status" value="1"/>
</dbReference>
<sequence length="241" mass="25977">MLSRRHFLTSLALAAMMASSPVFPFTAAADGEPEGLLPGSAASAIYGFNQLAALDGDTTLVFDYRLDGDAIAPPFTDRIVLNFSRQGVGKEDGGATFSVDGTMFARTRKQTIPSISASRVNPILLIFLQHDVAQMNGNTGGSGGYFRNAIRRALGAPGEGKTEVATVTFGGRSIPAKLITLRPFENEANEQRMPSLARKIYRIMVSEEVPGGIYEIQTEVPGENGQAVLLRETYRFKEALQ</sequence>
<dbReference type="InterPro" id="IPR006311">
    <property type="entry name" value="TAT_signal"/>
</dbReference>
<gene>
    <name evidence="2" type="ORF">N5A92_04500</name>
</gene>
<feature type="chain" id="PRO_5046507850" description="Tat pathway signal sequence domain protein" evidence="1">
    <location>
        <begin position="25"/>
        <end position="241"/>
    </location>
</feature>
<evidence type="ECO:0000256" key="1">
    <source>
        <dbReference type="SAM" id="SignalP"/>
    </source>
</evidence>
<proteinExistence type="predicted"/>
<feature type="signal peptide" evidence="1">
    <location>
        <begin position="1"/>
        <end position="24"/>
    </location>
</feature>
<evidence type="ECO:0008006" key="4">
    <source>
        <dbReference type="Google" id="ProtNLM"/>
    </source>
</evidence>
<evidence type="ECO:0000313" key="2">
    <source>
        <dbReference type="EMBL" id="MCT7374293.1"/>
    </source>
</evidence>